<keyword evidence="1" id="KW-0472">Membrane</keyword>
<proteinExistence type="predicted"/>
<keyword evidence="1" id="KW-1133">Transmembrane helix</keyword>
<dbReference type="Proteomes" id="UP001556367">
    <property type="component" value="Unassembled WGS sequence"/>
</dbReference>
<comment type="caution">
    <text evidence="2">The sequence shown here is derived from an EMBL/GenBank/DDBJ whole genome shotgun (WGS) entry which is preliminary data.</text>
</comment>
<reference evidence="3" key="1">
    <citation type="submission" date="2024-06" db="EMBL/GenBank/DDBJ databases">
        <title>Multi-omics analyses provide insights into the biosynthesis of the anticancer antibiotic pleurotin in Hohenbuehelia grisea.</title>
        <authorList>
            <person name="Weaver J.A."/>
            <person name="Alberti F."/>
        </authorList>
    </citation>
    <scope>NUCLEOTIDE SEQUENCE [LARGE SCALE GENOMIC DNA]</scope>
    <source>
        <strain evidence="3">T-177</strain>
    </source>
</reference>
<feature type="transmembrane region" description="Helical" evidence="1">
    <location>
        <begin position="15"/>
        <end position="36"/>
    </location>
</feature>
<sequence length="342" mass="38611">MPAAPNLQHLSPAYFAFHIAGGHIGLPILVLTFLFAKSITRHPTLINFCVTWIIYSISYSIRLYQGLHQDDDPTSIGCHVQAVMIHGTTPMCVTAGFIVVIQVWYALQHPQQRNFGSRWPRSTWLFASLIIPYVVFVTFATWAAILVYRFPEGLVVSDTGFYCTVHVDPFRRFAVPVYCTVILSLIVCFEVAILALYFRSWRQVSRVFPLAERQTSTSMCFRVGVFNIYSIICLRCASSLFPIRALAETWYSAGISYLFDKSTSWPYMVQAALPLTAVIVFGTQKDLFIAWCICKTRRKDPFQNLHLHIPAIHSLTETSTITIPSTPSSTTIATHSSRFSMA</sequence>
<evidence type="ECO:0000313" key="3">
    <source>
        <dbReference type="Proteomes" id="UP001556367"/>
    </source>
</evidence>
<feature type="transmembrane region" description="Helical" evidence="1">
    <location>
        <begin position="267"/>
        <end position="294"/>
    </location>
</feature>
<accession>A0ABR3J7R5</accession>
<feature type="transmembrane region" description="Helical" evidence="1">
    <location>
        <begin position="175"/>
        <end position="198"/>
    </location>
</feature>
<evidence type="ECO:0000256" key="1">
    <source>
        <dbReference type="SAM" id="Phobius"/>
    </source>
</evidence>
<feature type="transmembrane region" description="Helical" evidence="1">
    <location>
        <begin position="45"/>
        <end position="64"/>
    </location>
</feature>
<feature type="transmembrane region" description="Helical" evidence="1">
    <location>
        <begin position="84"/>
        <end position="105"/>
    </location>
</feature>
<name>A0ABR3J7R5_9AGAR</name>
<gene>
    <name evidence="2" type="ORF">HGRIS_008222</name>
</gene>
<evidence type="ECO:0000313" key="2">
    <source>
        <dbReference type="EMBL" id="KAL0951538.1"/>
    </source>
</evidence>
<keyword evidence="1" id="KW-0812">Transmembrane</keyword>
<feature type="transmembrane region" description="Helical" evidence="1">
    <location>
        <begin position="219"/>
        <end position="247"/>
    </location>
</feature>
<organism evidence="2 3">
    <name type="scientific">Hohenbuehelia grisea</name>
    <dbReference type="NCBI Taxonomy" id="104357"/>
    <lineage>
        <taxon>Eukaryota</taxon>
        <taxon>Fungi</taxon>
        <taxon>Dikarya</taxon>
        <taxon>Basidiomycota</taxon>
        <taxon>Agaricomycotina</taxon>
        <taxon>Agaricomycetes</taxon>
        <taxon>Agaricomycetidae</taxon>
        <taxon>Agaricales</taxon>
        <taxon>Pleurotineae</taxon>
        <taxon>Pleurotaceae</taxon>
        <taxon>Hohenbuehelia</taxon>
    </lineage>
</organism>
<keyword evidence="3" id="KW-1185">Reference proteome</keyword>
<dbReference type="EMBL" id="JASNQZ010000011">
    <property type="protein sequence ID" value="KAL0951538.1"/>
    <property type="molecule type" value="Genomic_DNA"/>
</dbReference>
<evidence type="ECO:0008006" key="4">
    <source>
        <dbReference type="Google" id="ProtNLM"/>
    </source>
</evidence>
<feature type="transmembrane region" description="Helical" evidence="1">
    <location>
        <begin position="125"/>
        <end position="148"/>
    </location>
</feature>
<protein>
    <recommendedName>
        <fullName evidence="4">Pheromone receptor</fullName>
    </recommendedName>
</protein>